<evidence type="ECO:0000256" key="2">
    <source>
        <dbReference type="SAM" id="Phobius"/>
    </source>
</evidence>
<feature type="compositionally biased region" description="Pro residues" evidence="1">
    <location>
        <begin position="10"/>
        <end position="22"/>
    </location>
</feature>
<feature type="transmembrane region" description="Helical" evidence="2">
    <location>
        <begin position="185"/>
        <end position="204"/>
    </location>
</feature>
<gene>
    <name evidence="3" type="ORF">GPECTOR_4g857</name>
</gene>
<keyword evidence="4" id="KW-1185">Reference proteome</keyword>
<reference evidence="4" key="1">
    <citation type="journal article" date="2016" name="Nat. Commun.">
        <title>The Gonium pectorale genome demonstrates co-option of cell cycle regulation during the evolution of multicellularity.</title>
        <authorList>
            <person name="Hanschen E.R."/>
            <person name="Marriage T.N."/>
            <person name="Ferris P.J."/>
            <person name="Hamaji T."/>
            <person name="Toyoda A."/>
            <person name="Fujiyama A."/>
            <person name="Neme R."/>
            <person name="Noguchi H."/>
            <person name="Minakuchi Y."/>
            <person name="Suzuki M."/>
            <person name="Kawai-Toyooka H."/>
            <person name="Smith D.R."/>
            <person name="Sparks H."/>
            <person name="Anderson J."/>
            <person name="Bakaric R."/>
            <person name="Luria V."/>
            <person name="Karger A."/>
            <person name="Kirschner M.W."/>
            <person name="Durand P.M."/>
            <person name="Michod R.E."/>
            <person name="Nozaki H."/>
            <person name="Olson B.J."/>
        </authorList>
    </citation>
    <scope>NUCLEOTIDE SEQUENCE [LARGE SCALE GENOMIC DNA]</scope>
    <source>
        <strain evidence="4">NIES-2863</strain>
    </source>
</reference>
<dbReference type="OrthoDB" id="540530at2759"/>
<feature type="compositionally biased region" description="Pro residues" evidence="1">
    <location>
        <begin position="47"/>
        <end position="72"/>
    </location>
</feature>
<dbReference type="Proteomes" id="UP000075714">
    <property type="component" value="Unassembled WGS sequence"/>
</dbReference>
<feature type="compositionally biased region" description="Pro residues" evidence="1">
    <location>
        <begin position="101"/>
        <end position="113"/>
    </location>
</feature>
<dbReference type="EMBL" id="LSYV01000005">
    <property type="protein sequence ID" value="KXZ54786.1"/>
    <property type="molecule type" value="Genomic_DNA"/>
</dbReference>
<keyword evidence="2" id="KW-1133">Transmembrane helix</keyword>
<keyword evidence="2" id="KW-0472">Membrane</keyword>
<feature type="compositionally biased region" description="Low complexity" evidence="1">
    <location>
        <begin position="73"/>
        <end position="100"/>
    </location>
</feature>
<evidence type="ECO:0000313" key="4">
    <source>
        <dbReference type="Proteomes" id="UP000075714"/>
    </source>
</evidence>
<organism evidence="3 4">
    <name type="scientific">Gonium pectorale</name>
    <name type="common">Green alga</name>
    <dbReference type="NCBI Taxonomy" id="33097"/>
    <lineage>
        <taxon>Eukaryota</taxon>
        <taxon>Viridiplantae</taxon>
        <taxon>Chlorophyta</taxon>
        <taxon>core chlorophytes</taxon>
        <taxon>Chlorophyceae</taxon>
        <taxon>CS clade</taxon>
        <taxon>Chlamydomonadales</taxon>
        <taxon>Volvocaceae</taxon>
        <taxon>Gonium</taxon>
    </lineage>
</organism>
<accession>A0A150GXZ7</accession>
<feature type="region of interest" description="Disordered" evidence="1">
    <location>
        <begin position="1"/>
        <end position="119"/>
    </location>
</feature>
<name>A0A150GXZ7_GONPE</name>
<evidence type="ECO:0000313" key="3">
    <source>
        <dbReference type="EMBL" id="KXZ54786.1"/>
    </source>
</evidence>
<proteinExistence type="predicted"/>
<feature type="transmembrane region" description="Helical" evidence="2">
    <location>
        <begin position="150"/>
        <end position="173"/>
    </location>
</feature>
<feature type="compositionally biased region" description="Low complexity" evidence="1">
    <location>
        <begin position="23"/>
        <end position="46"/>
    </location>
</feature>
<comment type="caution">
    <text evidence="3">The sequence shown here is derived from an EMBL/GenBank/DDBJ whole genome shotgun (WGS) entry which is preliminary data.</text>
</comment>
<protein>
    <submittedName>
        <fullName evidence="3">Uncharacterized protein</fullName>
    </submittedName>
</protein>
<sequence>MVKNGEGPPTYSPLYPPVPAAPTQPGAAEPAPGQPAQYVYQYGTTPPYAPPPYAGSQPTPPPSAQPYPPPEPFAAQPYMQPPQQQQQPGQPGQPTSFGTPQPYPPPQQPPQQSPQPAALGTPVLGQQAAFLSEHPVWGEDEATRDKRLAVCAWITFALGFLMPVFWLISVMYICCLPGRHVRLAAMASTAAAVLYAVLALIMGPTMGRYRHHHRC</sequence>
<dbReference type="AlphaFoldDB" id="A0A150GXZ7"/>
<evidence type="ECO:0000256" key="1">
    <source>
        <dbReference type="SAM" id="MobiDB-lite"/>
    </source>
</evidence>
<keyword evidence="2" id="KW-0812">Transmembrane</keyword>